<evidence type="ECO:0000313" key="2">
    <source>
        <dbReference type="Proteomes" id="UP000006051"/>
    </source>
</evidence>
<sequence>MSNKIKIQRVHSQHYVVNGKAFIQNEQGEWVTPFDTPTEEEKTAFKNFLKQF</sequence>
<keyword evidence="2" id="KW-1185">Reference proteome</keyword>
<dbReference type="Proteomes" id="UP000006051">
    <property type="component" value="Chromosome"/>
</dbReference>
<gene>
    <name evidence="1" type="ordered locus">Ornrh_1209</name>
</gene>
<reference evidence="1 2" key="1">
    <citation type="submission" date="2012-06" db="EMBL/GenBank/DDBJ databases">
        <title>The complete genome of Ornithobacterium rhinotracheale DSM 15997.</title>
        <authorList>
            <consortium name="US DOE Joint Genome Institute (JGI-PGF)"/>
            <person name="Lucas S."/>
            <person name="Copeland A."/>
            <person name="Lapidus A."/>
            <person name="Goodwin L."/>
            <person name="Pitluck S."/>
            <person name="Peters L."/>
            <person name="Mikhailova N."/>
            <person name="Teshima H."/>
            <person name="Kyrpides N."/>
            <person name="Mavromatis K."/>
            <person name="Pagani I."/>
            <person name="Ivanova N."/>
            <person name="Ovchinnikova G."/>
            <person name="Zeytun A."/>
            <person name="Detter J.C."/>
            <person name="Han C."/>
            <person name="Land M."/>
            <person name="Hauser L."/>
            <person name="Markowitz V."/>
            <person name="Cheng J.-F."/>
            <person name="Hugenholtz P."/>
            <person name="Woyke T."/>
            <person name="Wu D."/>
            <person name="Lang E."/>
            <person name="Kopitz M."/>
            <person name="Brambilla E."/>
            <person name="Klenk H.-P."/>
            <person name="Eisen J.A."/>
        </authorList>
    </citation>
    <scope>NUCLEOTIDE SEQUENCE [LARGE SCALE GENOMIC DNA]</scope>
    <source>
        <strain evidence="2">ATCC 51463 / DSM 15997 / CCUG 23171 / LMG 9086</strain>
    </source>
</reference>
<proteinExistence type="predicted"/>
<dbReference type="KEGG" id="orh:Ornrh_1209"/>
<accession>I4A0A9</accession>
<dbReference type="GeneID" id="97259062"/>
<name>I4A0A9_ORNRL</name>
<evidence type="ECO:0000313" key="1">
    <source>
        <dbReference type="EMBL" id="AFL97393.1"/>
    </source>
</evidence>
<dbReference type="AlphaFoldDB" id="I4A0A9"/>
<organism evidence="1 2">
    <name type="scientific">Ornithobacterium rhinotracheale (strain ATCC 51463 / DSM 15997 / CCUG 23171 / CIP 104009 / LMG 9086)</name>
    <dbReference type="NCBI Taxonomy" id="867902"/>
    <lineage>
        <taxon>Bacteria</taxon>
        <taxon>Pseudomonadati</taxon>
        <taxon>Bacteroidota</taxon>
        <taxon>Flavobacteriia</taxon>
        <taxon>Flavobacteriales</taxon>
        <taxon>Weeksellaceae</taxon>
        <taxon>Ornithobacterium</taxon>
    </lineage>
</organism>
<dbReference type="HOGENOM" id="CLU_3082537_0_0_10"/>
<dbReference type="EMBL" id="CP003283">
    <property type="protein sequence ID" value="AFL97393.1"/>
    <property type="molecule type" value="Genomic_DNA"/>
</dbReference>
<protein>
    <submittedName>
        <fullName evidence="1">Uncharacterized protein</fullName>
    </submittedName>
</protein>
<dbReference type="RefSeq" id="WP_014790958.1">
    <property type="nucleotide sequence ID" value="NC_018016.1"/>
</dbReference>
<dbReference type="STRING" id="867902.Ornrh_1209"/>